<evidence type="ECO:0000313" key="7">
    <source>
        <dbReference type="Proteomes" id="UP000029665"/>
    </source>
</evidence>
<dbReference type="InterPro" id="IPR027417">
    <property type="entry name" value="P-loop_NTPase"/>
</dbReference>
<evidence type="ECO:0000256" key="2">
    <source>
        <dbReference type="ARBA" id="ARBA00023125"/>
    </source>
</evidence>
<dbReference type="Proteomes" id="UP000029665">
    <property type="component" value="Unassembled WGS sequence"/>
</dbReference>
<comment type="catalytic activity">
    <reaction evidence="4">
        <text>Couples ATP hydrolysis with the unwinding of duplex DNA by translocating in the 3'-5' direction.</text>
        <dbReference type="EC" id="5.6.2.4"/>
    </reaction>
</comment>
<reference evidence="6" key="1">
    <citation type="submission" date="2014-01" db="EMBL/GenBank/DDBJ databases">
        <title>The genome of the white-rot fungus Pycnoporus cinnabarinus: a basidiomycete model with a versatile arsenal for lignocellulosic biomass breakdown.</title>
        <authorList>
            <person name="Levasseur A."/>
            <person name="Lomascolo A."/>
            <person name="Ruiz-Duenas F.J."/>
            <person name="Uzan E."/>
            <person name="Piumi F."/>
            <person name="Kues U."/>
            <person name="Ram A.F.J."/>
            <person name="Murat C."/>
            <person name="Haon M."/>
            <person name="Benoit I."/>
            <person name="Arfi Y."/>
            <person name="Chevret D."/>
            <person name="Drula E."/>
            <person name="Kwon M.J."/>
            <person name="Gouret P."/>
            <person name="Lesage-Meessen L."/>
            <person name="Lombard V."/>
            <person name="Mariette J."/>
            <person name="Noirot C."/>
            <person name="Park J."/>
            <person name="Patyshakuliyeva A."/>
            <person name="Wieneger R.A.B."/>
            <person name="Wosten H.A.B."/>
            <person name="Martin F."/>
            <person name="Coutinho P.M."/>
            <person name="de Vries R."/>
            <person name="Martinez A.T."/>
            <person name="Klopp C."/>
            <person name="Pontarotti P."/>
            <person name="Henrissat B."/>
            <person name="Record E."/>
        </authorList>
    </citation>
    <scope>NUCLEOTIDE SEQUENCE [LARGE SCALE GENOMIC DNA]</scope>
    <source>
        <strain evidence="6">BRFM137</strain>
    </source>
</reference>
<evidence type="ECO:0000256" key="1">
    <source>
        <dbReference type="ARBA" id="ARBA00005446"/>
    </source>
</evidence>
<keyword evidence="7" id="KW-1185">Reference proteome</keyword>
<dbReference type="GO" id="GO:0005737">
    <property type="term" value="C:cytoplasm"/>
    <property type="evidence" value="ECO:0007669"/>
    <property type="project" value="TreeGrafter"/>
</dbReference>
<accession>A0A060S9R0</accession>
<comment type="similarity">
    <text evidence="1">Belongs to the helicase family. RecQ subfamily.</text>
</comment>
<dbReference type="OrthoDB" id="10261556at2759"/>
<evidence type="ECO:0000256" key="3">
    <source>
        <dbReference type="ARBA" id="ARBA00023235"/>
    </source>
</evidence>
<dbReference type="STRING" id="5643.A0A060S9R0"/>
<gene>
    <name evidence="6" type="ORF">BN946_scf185042.g30</name>
</gene>
<dbReference type="GO" id="GO:0043138">
    <property type="term" value="F:3'-5' DNA helicase activity"/>
    <property type="evidence" value="ECO:0007669"/>
    <property type="project" value="UniProtKB-EC"/>
</dbReference>
<dbReference type="HOGENOM" id="CLU_681750_0_0_1"/>
<dbReference type="GO" id="GO:0009378">
    <property type="term" value="F:four-way junction helicase activity"/>
    <property type="evidence" value="ECO:0007669"/>
    <property type="project" value="TreeGrafter"/>
</dbReference>
<name>A0A060S9R0_PYCCI</name>
<keyword evidence="2" id="KW-0238">DNA-binding</keyword>
<evidence type="ECO:0000313" key="6">
    <source>
        <dbReference type="EMBL" id="CDO69128.1"/>
    </source>
</evidence>
<protein>
    <recommendedName>
        <fullName evidence="5">DNA 3'-5' helicase</fullName>
        <ecNumber evidence="5">5.6.2.4</ecNumber>
    </recommendedName>
</protein>
<dbReference type="SUPFAM" id="SSF52540">
    <property type="entry name" value="P-loop containing nucleoside triphosphate hydrolases"/>
    <property type="match status" value="1"/>
</dbReference>
<dbReference type="PANTHER" id="PTHR13710">
    <property type="entry name" value="DNA HELICASE RECQ FAMILY MEMBER"/>
    <property type="match status" value="1"/>
</dbReference>
<proteinExistence type="inferred from homology"/>
<comment type="caution">
    <text evidence="6">The sequence shown here is derived from an EMBL/GenBank/DDBJ whole genome shotgun (WGS) entry which is preliminary data.</text>
</comment>
<evidence type="ECO:0000256" key="4">
    <source>
        <dbReference type="ARBA" id="ARBA00034617"/>
    </source>
</evidence>
<sequence length="404" mass="45457">MTPPVRDVPTPPWSNERKQNADVLEVTQLGAIAVDAKNANESTFKDIEVGKYRVIIFGPEVIMQSSGYCEKLWDKPSFTRKILYMVFNEAHCITQWAAFRGDYRFLGTICRLISDTFPFLLPLVTMPMPIIRDVTDTMLLWTGRTSHILRSNDRLEISIAVHQMQHSAASMKDLDFLIPEDFNGNLVKFLLFTQSIKEAEAIARYLRARLPLALHSKIHYFHSVMIQQYRADECALYKDNQTYGLCITDTFGMAFITELPSDVDSQEEPPADMEVDELVLDGTSGVDDPMEGGSTTMMVIVDNPGLGAAAEPAELDAMEVEEPHNEGDEHGQQQEVIGRISDEEHRMLYLVWDAEFRSVGKSEYGVPDGSAAQEDFGEAISNAPENLLRCPQFTGITRVWSCRS</sequence>
<dbReference type="EMBL" id="CCBP010000034">
    <property type="protein sequence ID" value="CDO69128.1"/>
    <property type="molecule type" value="Genomic_DNA"/>
</dbReference>
<dbReference type="PANTHER" id="PTHR13710:SF105">
    <property type="entry name" value="ATP-DEPENDENT DNA HELICASE Q1"/>
    <property type="match status" value="1"/>
</dbReference>
<keyword evidence="3" id="KW-0413">Isomerase</keyword>
<dbReference type="Gene3D" id="3.40.50.300">
    <property type="entry name" value="P-loop containing nucleotide triphosphate hydrolases"/>
    <property type="match status" value="2"/>
</dbReference>
<dbReference type="GO" id="GO:0003677">
    <property type="term" value="F:DNA binding"/>
    <property type="evidence" value="ECO:0007669"/>
    <property type="project" value="UniProtKB-KW"/>
</dbReference>
<dbReference type="GO" id="GO:0000724">
    <property type="term" value="P:double-strand break repair via homologous recombination"/>
    <property type="evidence" value="ECO:0007669"/>
    <property type="project" value="TreeGrafter"/>
</dbReference>
<organism evidence="6 7">
    <name type="scientific">Pycnoporus cinnabarinus</name>
    <name type="common">Cinnabar-red polypore</name>
    <name type="synonym">Trametes cinnabarina</name>
    <dbReference type="NCBI Taxonomy" id="5643"/>
    <lineage>
        <taxon>Eukaryota</taxon>
        <taxon>Fungi</taxon>
        <taxon>Dikarya</taxon>
        <taxon>Basidiomycota</taxon>
        <taxon>Agaricomycotina</taxon>
        <taxon>Agaricomycetes</taxon>
        <taxon>Polyporales</taxon>
        <taxon>Polyporaceae</taxon>
        <taxon>Trametes</taxon>
    </lineage>
</organism>
<dbReference type="GO" id="GO:0005694">
    <property type="term" value="C:chromosome"/>
    <property type="evidence" value="ECO:0007669"/>
    <property type="project" value="TreeGrafter"/>
</dbReference>
<evidence type="ECO:0000256" key="5">
    <source>
        <dbReference type="ARBA" id="ARBA00034808"/>
    </source>
</evidence>
<dbReference type="AlphaFoldDB" id="A0A060S9R0"/>
<dbReference type="EC" id="5.6.2.4" evidence="5"/>